<keyword evidence="3" id="KW-1185">Reference proteome</keyword>
<evidence type="ECO:0000256" key="1">
    <source>
        <dbReference type="SAM" id="SignalP"/>
    </source>
</evidence>
<accession>A0A812T0Q4</accession>
<dbReference type="EMBL" id="CAJNDS010002500">
    <property type="protein sequence ID" value="CAE7500233.1"/>
    <property type="molecule type" value="Genomic_DNA"/>
</dbReference>
<evidence type="ECO:0000313" key="3">
    <source>
        <dbReference type="Proteomes" id="UP000604046"/>
    </source>
</evidence>
<protein>
    <submittedName>
        <fullName evidence="2">Uncharacterized protein</fullName>
    </submittedName>
</protein>
<dbReference type="AlphaFoldDB" id="A0A812T0Q4"/>
<organism evidence="2 3">
    <name type="scientific">Symbiodinium natans</name>
    <dbReference type="NCBI Taxonomy" id="878477"/>
    <lineage>
        <taxon>Eukaryota</taxon>
        <taxon>Sar</taxon>
        <taxon>Alveolata</taxon>
        <taxon>Dinophyceae</taxon>
        <taxon>Suessiales</taxon>
        <taxon>Symbiodiniaceae</taxon>
        <taxon>Symbiodinium</taxon>
    </lineage>
</organism>
<comment type="caution">
    <text evidence="2">The sequence shown here is derived from an EMBL/GenBank/DDBJ whole genome shotgun (WGS) entry which is preliminary data.</text>
</comment>
<reference evidence="2" key="1">
    <citation type="submission" date="2021-02" db="EMBL/GenBank/DDBJ databases">
        <authorList>
            <person name="Dougan E. K."/>
            <person name="Rhodes N."/>
            <person name="Thang M."/>
            <person name="Chan C."/>
        </authorList>
    </citation>
    <scope>NUCLEOTIDE SEQUENCE</scope>
</reference>
<gene>
    <name evidence="2" type="ORF">SNAT2548_LOCUS28014</name>
</gene>
<evidence type="ECO:0000313" key="2">
    <source>
        <dbReference type="EMBL" id="CAE7500233.1"/>
    </source>
</evidence>
<dbReference type="Proteomes" id="UP000604046">
    <property type="component" value="Unassembled WGS sequence"/>
</dbReference>
<proteinExistence type="predicted"/>
<feature type="chain" id="PRO_5032294246" evidence="1">
    <location>
        <begin position="33"/>
        <end position="327"/>
    </location>
</feature>
<sequence>MTMSPRQIYPCPCVAHMLPIVLLAFAVPSASAARAREDLRTELMLDSDLTPECQAELHGLITDLTQNCIEFVREKFGDGEESCGPKISEWLTGNLKTSEPKLTTWTQSLAKSEKEGMLWAGFWDGGEAERTSKEALFRFAKLINRITVHPSTTLGRLTAKNGDLQECNEDPAVYTPLTGEPTDKGLLPNFWMVASEWFVHEMARKEQSAIVMLVNKDLDPEANRNLYQSVLWKYELPALADRVRLSAAEFFAGWEPQVVLVNMQDSCIDLKGKIAGQLRNVVLGPENQWIERWLANKPIICLECASPCELNQKFADDLQEELNRKSP</sequence>
<dbReference type="OrthoDB" id="427240at2759"/>
<feature type="signal peptide" evidence="1">
    <location>
        <begin position="1"/>
        <end position="32"/>
    </location>
</feature>
<keyword evidence="1" id="KW-0732">Signal</keyword>
<name>A0A812T0Q4_9DINO</name>